<dbReference type="PATRIC" id="fig|454.4.peg.2740"/>
<dbReference type="RefSeq" id="WP_058502787.1">
    <property type="nucleotide sequence ID" value="NZ_CAAAJA010000011.1"/>
</dbReference>
<accession>A0A0W0V2E0</accession>
<dbReference type="AlphaFoldDB" id="A0A0W0V2E0"/>
<evidence type="ECO:0000313" key="2">
    <source>
        <dbReference type="EMBL" id="KTD14277.1"/>
    </source>
</evidence>
<dbReference type="EMBL" id="LNYH01000149">
    <property type="protein sequence ID" value="KTD14277.1"/>
    <property type="molecule type" value="Genomic_DNA"/>
</dbReference>
<reference evidence="2 3" key="1">
    <citation type="submission" date="2015-11" db="EMBL/GenBank/DDBJ databases">
        <title>Genomic analysis of 38 Legionella species identifies large and diverse effector repertoires.</title>
        <authorList>
            <person name="Burstein D."/>
            <person name="Amaro F."/>
            <person name="Zusman T."/>
            <person name="Lifshitz Z."/>
            <person name="Cohen O."/>
            <person name="Gilbert J.A."/>
            <person name="Pupko T."/>
            <person name="Shuman H.A."/>
            <person name="Segal G."/>
        </authorList>
    </citation>
    <scope>NUCLEOTIDE SEQUENCE [LARGE SCALE GENOMIC DNA]</scope>
    <source>
        <strain evidence="2 3">Bercovier 4</strain>
    </source>
</reference>
<evidence type="ECO:0000313" key="3">
    <source>
        <dbReference type="Proteomes" id="UP000054761"/>
    </source>
</evidence>
<comment type="caution">
    <text evidence="2">The sequence shown here is derived from an EMBL/GenBank/DDBJ whole genome shotgun (WGS) entry which is preliminary data.</text>
</comment>
<protein>
    <submittedName>
        <fullName evidence="2">Uncharacterized protein</fullName>
    </submittedName>
</protein>
<keyword evidence="1" id="KW-1133">Transmembrane helix</keyword>
<dbReference type="Proteomes" id="UP000054761">
    <property type="component" value="Unassembled WGS sequence"/>
</dbReference>
<name>A0A0W0V2E0_9GAMM</name>
<proteinExistence type="predicted"/>
<keyword evidence="3" id="KW-1185">Reference proteome</keyword>
<keyword evidence="1" id="KW-0472">Membrane</keyword>
<keyword evidence="1" id="KW-0812">Transmembrane</keyword>
<organism evidence="2 3">
    <name type="scientific">Legionella israelensis</name>
    <dbReference type="NCBI Taxonomy" id="454"/>
    <lineage>
        <taxon>Bacteria</taxon>
        <taxon>Pseudomonadati</taxon>
        <taxon>Pseudomonadota</taxon>
        <taxon>Gammaproteobacteria</taxon>
        <taxon>Legionellales</taxon>
        <taxon>Legionellaceae</taxon>
        <taxon>Legionella</taxon>
    </lineage>
</organism>
<feature type="transmembrane region" description="Helical" evidence="1">
    <location>
        <begin position="131"/>
        <end position="152"/>
    </location>
</feature>
<gene>
    <name evidence="2" type="ORF">Lisr_2505</name>
</gene>
<evidence type="ECO:0000256" key="1">
    <source>
        <dbReference type="SAM" id="Phobius"/>
    </source>
</evidence>
<sequence length="157" mass="18070">MDVHLKKYIKTFLHYFQLTLCSETRLQKAKNDFGKGPRCQLQSFAIQHWSEMDRYAFSAAYFEAIAAANEEWVNNMNGAHLTAEFKDYIDTNIMPQLIENTSSENWREIIKQRIATEQEKWKGSLYKDNPLTFWGLAGSAALVGAVAAVSYYNTNKL</sequence>